<reference evidence="1" key="1">
    <citation type="submission" date="2020-05" db="EMBL/GenBank/DDBJ databases">
        <title>Large-scale comparative analyses of tick genomes elucidate their genetic diversity and vector capacities.</title>
        <authorList>
            <person name="Jia N."/>
            <person name="Wang J."/>
            <person name="Shi W."/>
            <person name="Du L."/>
            <person name="Sun Y."/>
            <person name="Zhan W."/>
            <person name="Jiang J."/>
            <person name="Wang Q."/>
            <person name="Zhang B."/>
            <person name="Ji P."/>
            <person name="Sakyi L.B."/>
            <person name="Cui X."/>
            <person name="Yuan T."/>
            <person name="Jiang B."/>
            <person name="Yang W."/>
            <person name="Lam T.T.-Y."/>
            <person name="Chang Q."/>
            <person name="Ding S."/>
            <person name="Wang X."/>
            <person name="Zhu J."/>
            <person name="Ruan X."/>
            <person name="Zhao L."/>
            <person name="Wei J."/>
            <person name="Que T."/>
            <person name="Du C."/>
            <person name="Cheng J."/>
            <person name="Dai P."/>
            <person name="Han X."/>
            <person name="Huang E."/>
            <person name="Gao Y."/>
            <person name="Liu J."/>
            <person name="Shao H."/>
            <person name="Ye R."/>
            <person name="Li L."/>
            <person name="Wei W."/>
            <person name="Wang X."/>
            <person name="Wang C."/>
            <person name="Yang T."/>
            <person name="Huo Q."/>
            <person name="Li W."/>
            <person name="Guo W."/>
            <person name="Chen H."/>
            <person name="Zhou L."/>
            <person name="Ni X."/>
            <person name="Tian J."/>
            <person name="Zhou Y."/>
            <person name="Sheng Y."/>
            <person name="Liu T."/>
            <person name="Pan Y."/>
            <person name="Xia L."/>
            <person name="Li J."/>
            <person name="Zhao F."/>
            <person name="Cao W."/>
        </authorList>
    </citation>
    <scope>NUCLEOTIDE SEQUENCE</scope>
    <source>
        <strain evidence="1">Dsil-2018</strain>
    </source>
</reference>
<protein>
    <submittedName>
        <fullName evidence="1">Uncharacterized protein</fullName>
    </submittedName>
</protein>
<name>A0ACB8D8N0_DERSI</name>
<comment type="caution">
    <text evidence="1">The sequence shown here is derived from an EMBL/GenBank/DDBJ whole genome shotgun (WGS) entry which is preliminary data.</text>
</comment>
<keyword evidence="2" id="KW-1185">Reference proteome</keyword>
<organism evidence="1 2">
    <name type="scientific">Dermacentor silvarum</name>
    <name type="common">Tick</name>
    <dbReference type="NCBI Taxonomy" id="543639"/>
    <lineage>
        <taxon>Eukaryota</taxon>
        <taxon>Metazoa</taxon>
        <taxon>Ecdysozoa</taxon>
        <taxon>Arthropoda</taxon>
        <taxon>Chelicerata</taxon>
        <taxon>Arachnida</taxon>
        <taxon>Acari</taxon>
        <taxon>Parasitiformes</taxon>
        <taxon>Ixodida</taxon>
        <taxon>Ixodoidea</taxon>
        <taxon>Ixodidae</taxon>
        <taxon>Rhipicephalinae</taxon>
        <taxon>Dermacentor</taxon>
    </lineage>
</organism>
<evidence type="ECO:0000313" key="2">
    <source>
        <dbReference type="Proteomes" id="UP000821865"/>
    </source>
</evidence>
<dbReference type="EMBL" id="CM023472">
    <property type="protein sequence ID" value="KAH7960758.1"/>
    <property type="molecule type" value="Genomic_DNA"/>
</dbReference>
<sequence>MITRMANALPREPRVPSGQKESREQQEQKAERGRKSRRQLLCGDRNALFSVMVVLGAYIDGFWSPWHDMAVVWLRLAQGFLFPLVLCVTDRHHWSALKKALQRRSASADFTGGDENRYRLYTGDAKSYIKHLGPVAPIGIVTNYKRSSANYGRVSKTRPGRSSSSRGSDRPRIPGLPPPSYLVQGIYNVDCVLDKAAYLRSCAVQLQHQQHLQQQHLQQQQQQQQQQQLHSPGSPGSPLKRPLEDAGSCCSIDSAVKVHIPAVDYDSEKSRPDESERRHQAAVLTPQDLPAWIQQAQEEDHIYATLSDTLSLRSTVAGESCGTLSAPEEESDSDDAGSFTTDANDDFEFHDTRPCGGEVRMRPSTGSDVAYATYGVVQQHHSTEAGGGYGRIQKPTDPPPYQESCCNIAGSRNASYSMNDLDLIDKMEDGDDDQAEDGFRAPWRQPRSESLMSLYNPPAEQEPEVVAEDVLVKDPAITSDPYSLGQKVMEAIMKNGRSSFVIRRNYVRKAKKRIGLKKHKLVFDCEGIDDGFVAVRRFPFQQNRLGGINAIRRIGSPTSQWHVPAGPAGRLTVISEFI</sequence>
<dbReference type="Proteomes" id="UP000821865">
    <property type="component" value="Chromosome 3"/>
</dbReference>
<accession>A0ACB8D8N0</accession>
<gene>
    <name evidence="1" type="ORF">HPB49_023038</name>
</gene>
<proteinExistence type="predicted"/>
<evidence type="ECO:0000313" key="1">
    <source>
        <dbReference type="EMBL" id="KAH7960758.1"/>
    </source>
</evidence>